<name>A0A1G6XZA3_9GAMM</name>
<dbReference type="Gene3D" id="3.90.79.10">
    <property type="entry name" value="Nucleoside Triphosphate Pyrophosphohydrolase"/>
    <property type="match status" value="1"/>
</dbReference>
<dbReference type="InterPro" id="IPR036390">
    <property type="entry name" value="WH_DNA-bd_sf"/>
</dbReference>
<dbReference type="EMBL" id="FNAG01000008">
    <property type="protein sequence ID" value="SDD83013.1"/>
    <property type="molecule type" value="Genomic_DNA"/>
</dbReference>
<dbReference type="SUPFAM" id="SSF55811">
    <property type="entry name" value="Nudix"/>
    <property type="match status" value="1"/>
</dbReference>
<dbReference type="SUPFAM" id="SSF46785">
    <property type="entry name" value="Winged helix' DNA-binding domain"/>
    <property type="match status" value="1"/>
</dbReference>
<dbReference type="InterPro" id="IPR011213">
    <property type="entry name" value="NMN_biosyn"/>
</dbReference>
<dbReference type="STRING" id="265719.SAMN04488509_10829"/>
<sequence>MPAAAPTLLLLSLEAVIIAVTDETPRVLTVREAGGEEALPSGPLDVARHLTIERGLRDWVEQQTGFPLGYVEQLYTYGDRERDPRERELGARVVSTAYLALVREQPLPRELTAQWSNWYAYLPWEDWRSGRPALIDRDLKPHLYAWAGRERRRRERADLVFGFDDAPWDPERTLERYELLWEAGAVGEALRDRGEGKSAPGSGRAMAADHRRILATALGRLRGKLKYRPVVFELLPPEFTLGQLQRVVEALAGARVHKQNFRRLIEAAGLVEGTGRLDHGTGGRPAELFRFRHEVFRERPAPGVYFPGAWWGR</sequence>
<evidence type="ECO:0000259" key="1">
    <source>
        <dbReference type="Pfam" id="PF21906"/>
    </source>
</evidence>
<dbReference type="RefSeq" id="WP_091243386.1">
    <property type="nucleotide sequence ID" value="NZ_FNAG01000008.1"/>
</dbReference>
<dbReference type="OrthoDB" id="542521at2"/>
<accession>A0A1G6XZA3</accession>
<dbReference type="Pfam" id="PF21906">
    <property type="entry name" value="WHD_NrtR"/>
    <property type="match status" value="1"/>
</dbReference>
<dbReference type="PIRSF" id="PIRSF019423">
    <property type="entry name" value="NMN_biosyn"/>
    <property type="match status" value="1"/>
</dbReference>
<dbReference type="CDD" id="cd18873">
    <property type="entry name" value="NUDIX_NadM_like"/>
    <property type="match status" value="1"/>
</dbReference>
<dbReference type="InterPro" id="IPR054105">
    <property type="entry name" value="WHD_NrtR"/>
</dbReference>
<gene>
    <name evidence="2" type="ORF">SAMN04488509_10829</name>
</gene>
<reference evidence="2 3" key="1">
    <citation type="submission" date="2016-10" db="EMBL/GenBank/DDBJ databases">
        <authorList>
            <person name="de Groot N.N."/>
        </authorList>
    </citation>
    <scope>NUCLEOTIDE SEQUENCE [LARGE SCALE GENOMIC DNA]</scope>
    <source>
        <strain evidence="2 3">DSM 16957</strain>
    </source>
</reference>
<dbReference type="InterPro" id="IPR015797">
    <property type="entry name" value="NUDIX_hydrolase-like_dom_sf"/>
</dbReference>
<evidence type="ECO:0000313" key="2">
    <source>
        <dbReference type="EMBL" id="SDD83013.1"/>
    </source>
</evidence>
<dbReference type="Gene3D" id="1.10.10.10">
    <property type="entry name" value="Winged helix-like DNA-binding domain superfamily/Winged helix DNA-binding domain"/>
    <property type="match status" value="1"/>
</dbReference>
<dbReference type="AlphaFoldDB" id="A0A1G6XZA3"/>
<proteinExistence type="predicted"/>
<protein>
    <submittedName>
        <fullName evidence="2">Uncharacterized conserved protein</fullName>
    </submittedName>
</protein>
<keyword evidence="3" id="KW-1185">Reference proteome</keyword>
<evidence type="ECO:0000313" key="3">
    <source>
        <dbReference type="Proteomes" id="UP000199603"/>
    </source>
</evidence>
<dbReference type="InterPro" id="IPR036388">
    <property type="entry name" value="WH-like_DNA-bd_sf"/>
</dbReference>
<dbReference type="Proteomes" id="UP000199603">
    <property type="component" value="Unassembled WGS sequence"/>
</dbReference>
<organism evidence="2 3">
    <name type="scientific">Aquimonas voraii</name>
    <dbReference type="NCBI Taxonomy" id="265719"/>
    <lineage>
        <taxon>Bacteria</taxon>
        <taxon>Pseudomonadati</taxon>
        <taxon>Pseudomonadota</taxon>
        <taxon>Gammaproteobacteria</taxon>
        <taxon>Lysobacterales</taxon>
        <taxon>Lysobacteraceae</taxon>
        <taxon>Aquimonas</taxon>
    </lineage>
</organism>
<feature type="domain" description="NrtR DNA-binding winged helix" evidence="1">
    <location>
        <begin position="231"/>
        <end position="291"/>
    </location>
</feature>